<organism evidence="1 2">
    <name type="scientific">Arthrobacter silviterrae</name>
    <dbReference type="NCBI Taxonomy" id="2026658"/>
    <lineage>
        <taxon>Bacteria</taxon>
        <taxon>Bacillati</taxon>
        <taxon>Actinomycetota</taxon>
        <taxon>Actinomycetes</taxon>
        <taxon>Micrococcales</taxon>
        <taxon>Micrococcaceae</taxon>
        <taxon>Arthrobacter</taxon>
    </lineage>
</organism>
<accession>A0ABX0DF23</accession>
<name>A0ABX0DF23_9MICC</name>
<evidence type="ECO:0000313" key="2">
    <source>
        <dbReference type="Proteomes" id="UP000479226"/>
    </source>
</evidence>
<reference evidence="1 2" key="1">
    <citation type="submission" date="2020-02" db="EMBL/GenBank/DDBJ databases">
        <title>Genome sequence of the type strain DSM 27180 of Arthrobacter silviterrae.</title>
        <authorList>
            <person name="Gao J."/>
            <person name="Sun J."/>
        </authorList>
    </citation>
    <scope>NUCLEOTIDE SEQUENCE [LARGE SCALE GENOMIC DNA]</scope>
    <source>
        <strain evidence="1 2">DSM 27180</strain>
    </source>
</reference>
<gene>
    <name evidence="1" type="ORF">G6N77_17205</name>
</gene>
<dbReference type="EMBL" id="JAAKZI010000040">
    <property type="protein sequence ID" value="NGN85186.1"/>
    <property type="molecule type" value="Genomic_DNA"/>
</dbReference>
<dbReference type="Proteomes" id="UP000479226">
    <property type="component" value="Unassembled WGS sequence"/>
</dbReference>
<sequence>MIPVDGSTPNKFDGIDYTAYFRGAEVYDIEAATSRVLDLVGDFLEKKNLMSRRCFPSGIGGATGGPEFFEILRWVQEHMQYIAGLVTVWLARVAKVRNKWRQLKGHIDERFLDPYKPSCVVELGVRTKGEGNHSREKSAKSFKSVLIHVPEIDALLRRELPDQRFTIRVLTCGVSPIFAYAYFRVPEVKRSDVAKMIRFLEKRKNQDRLSAVLLYRQFGFITRFRASEDGRDFMRMTMR</sequence>
<protein>
    <submittedName>
        <fullName evidence="1">Uncharacterized protein</fullName>
    </submittedName>
</protein>
<proteinExistence type="predicted"/>
<keyword evidence="2" id="KW-1185">Reference proteome</keyword>
<comment type="caution">
    <text evidence="1">The sequence shown here is derived from an EMBL/GenBank/DDBJ whole genome shotgun (WGS) entry which is preliminary data.</text>
</comment>
<evidence type="ECO:0000313" key="1">
    <source>
        <dbReference type="EMBL" id="NGN85186.1"/>
    </source>
</evidence>
<dbReference type="RefSeq" id="WP_165183400.1">
    <property type="nucleotide sequence ID" value="NZ_JAAKZI010000040.1"/>
</dbReference>